<gene>
    <name evidence="1" type="ORF">PITG_01334</name>
</gene>
<reference evidence="2" key="1">
    <citation type="journal article" date="2009" name="Nature">
        <title>Genome sequence and analysis of the Irish potato famine pathogen Phytophthora infestans.</title>
        <authorList>
            <consortium name="The Broad Institute Genome Sequencing Platform"/>
            <person name="Haas B.J."/>
            <person name="Kamoun S."/>
            <person name="Zody M.C."/>
            <person name="Jiang R.H."/>
            <person name="Handsaker R.E."/>
            <person name="Cano L.M."/>
            <person name="Grabherr M."/>
            <person name="Kodira C.D."/>
            <person name="Raffaele S."/>
            <person name="Torto-Alalibo T."/>
            <person name="Bozkurt T.O."/>
            <person name="Ah-Fong A.M."/>
            <person name="Alvarado L."/>
            <person name="Anderson V.L."/>
            <person name="Armstrong M.R."/>
            <person name="Avrova A."/>
            <person name="Baxter L."/>
            <person name="Beynon J."/>
            <person name="Boevink P.C."/>
            <person name="Bollmann S.R."/>
            <person name="Bos J.I."/>
            <person name="Bulone V."/>
            <person name="Cai G."/>
            <person name="Cakir C."/>
            <person name="Carrington J.C."/>
            <person name="Chawner M."/>
            <person name="Conti L."/>
            <person name="Costanzo S."/>
            <person name="Ewan R."/>
            <person name="Fahlgren N."/>
            <person name="Fischbach M.A."/>
            <person name="Fugelstad J."/>
            <person name="Gilroy E.M."/>
            <person name="Gnerre S."/>
            <person name="Green P.J."/>
            <person name="Grenville-Briggs L.J."/>
            <person name="Griffith J."/>
            <person name="Grunwald N.J."/>
            <person name="Horn K."/>
            <person name="Horner N.R."/>
            <person name="Hu C.H."/>
            <person name="Huitema E."/>
            <person name="Jeong D.H."/>
            <person name="Jones A.M."/>
            <person name="Jones J.D."/>
            <person name="Jones R.W."/>
            <person name="Karlsson E.K."/>
            <person name="Kunjeti S.G."/>
            <person name="Lamour K."/>
            <person name="Liu Z."/>
            <person name="Ma L."/>
            <person name="Maclean D."/>
            <person name="Chibucos M.C."/>
            <person name="McDonald H."/>
            <person name="McWalters J."/>
            <person name="Meijer H.J."/>
            <person name="Morgan W."/>
            <person name="Morris P.F."/>
            <person name="Munro C.A."/>
            <person name="O'Neill K."/>
            <person name="Ospina-Giraldo M."/>
            <person name="Pinzon A."/>
            <person name="Pritchard L."/>
            <person name="Ramsahoye B."/>
            <person name="Ren Q."/>
            <person name="Restrepo S."/>
            <person name="Roy S."/>
            <person name="Sadanandom A."/>
            <person name="Savidor A."/>
            <person name="Schornack S."/>
            <person name="Schwartz D.C."/>
            <person name="Schumann U.D."/>
            <person name="Schwessinger B."/>
            <person name="Seyer L."/>
            <person name="Sharpe T."/>
            <person name="Silvar C."/>
            <person name="Song J."/>
            <person name="Studholme D.J."/>
            <person name="Sykes S."/>
            <person name="Thines M."/>
            <person name="van de Vondervoort P.J."/>
            <person name="Phuntumart V."/>
            <person name="Wawra S."/>
            <person name="Weide R."/>
            <person name="Win J."/>
            <person name="Young C."/>
            <person name="Zhou S."/>
            <person name="Fry W."/>
            <person name="Meyers B.C."/>
            <person name="van West P."/>
            <person name="Ristaino J."/>
            <person name="Govers F."/>
            <person name="Birch P.R."/>
            <person name="Whisson S.C."/>
            <person name="Judelson H.S."/>
            <person name="Nusbaum C."/>
        </authorList>
    </citation>
    <scope>NUCLEOTIDE SEQUENCE [LARGE SCALE GENOMIC DNA]</scope>
    <source>
        <strain evidence="2">T30-4</strain>
    </source>
</reference>
<evidence type="ECO:0000313" key="2">
    <source>
        <dbReference type="Proteomes" id="UP000006643"/>
    </source>
</evidence>
<accession>D0MV91</accession>
<dbReference type="RefSeq" id="XP_002908004.1">
    <property type="nucleotide sequence ID" value="XM_002907958.1"/>
</dbReference>
<sequence length="86" mass="9706">MNTLCILSSNAVHPVKAIEVRMAFIQSRVAHARALHTKRLRSTPRTHCTTASRNLKSGILAHTHFRHVGRSALHQLLESQKHQARL</sequence>
<dbReference type="HOGENOM" id="CLU_2502797_0_0_1"/>
<dbReference type="VEuPathDB" id="FungiDB:PITG_01334"/>
<dbReference type="GeneID" id="9479199"/>
<evidence type="ECO:0000313" key="1">
    <source>
        <dbReference type="EMBL" id="EEY61087.1"/>
    </source>
</evidence>
<organism evidence="1 2">
    <name type="scientific">Phytophthora infestans (strain T30-4)</name>
    <name type="common">Potato late blight agent</name>
    <dbReference type="NCBI Taxonomy" id="403677"/>
    <lineage>
        <taxon>Eukaryota</taxon>
        <taxon>Sar</taxon>
        <taxon>Stramenopiles</taxon>
        <taxon>Oomycota</taxon>
        <taxon>Peronosporomycetes</taxon>
        <taxon>Peronosporales</taxon>
        <taxon>Peronosporaceae</taxon>
        <taxon>Phytophthora</taxon>
    </lineage>
</organism>
<dbReference type="InParanoid" id="D0MV91"/>
<name>D0MV91_PHYIT</name>
<proteinExistence type="predicted"/>
<dbReference type="EMBL" id="DS028119">
    <property type="protein sequence ID" value="EEY61087.1"/>
    <property type="molecule type" value="Genomic_DNA"/>
</dbReference>
<dbReference type="AlphaFoldDB" id="D0MV91"/>
<protein>
    <submittedName>
        <fullName evidence="1">Uncharacterized protein</fullName>
    </submittedName>
</protein>
<keyword evidence="2" id="KW-1185">Reference proteome</keyword>
<dbReference type="Proteomes" id="UP000006643">
    <property type="component" value="Unassembled WGS sequence"/>
</dbReference>
<dbReference type="KEGG" id="pif:PITG_01334"/>